<protein>
    <recommendedName>
        <fullName evidence="5">Signal peptidase I</fullName>
        <ecNumber evidence="5">3.4.21.89</ecNumber>
    </recommendedName>
</protein>
<dbReference type="GO" id="GO:0004252">
    <property type="term" value="F:serine-type endopeptidase activity"/>
    <property type="evidence" value="ECO:0007669"/>
    <property type="project" value="UniProtKB-UniRule"/>
</dbReference>
<dbReference type="InterPro" id="IPR019533">
    <property type="entry name" value="Peptidase_S26"/>
</dbReference>
<evidence type="ECO:0000256" key="2">
    <source>
        <dbReference type="ARBA" id="ARBA00022692"/>
    </source>
</evidence>
<dbReference type="GO" id="GO:0016020">
    <property type="term" value="C:membrane"/>
    <property type="evidence" value="ECO:0007669"/>
    <property type="project" value="UniProtKB-SubCell"/>
</dbReference>
<proteinExistence type="predicted"/>
<evidence type="ECO:0000313" key="9">
    <source>
        <dbReference type="Proteomes" id="UP000032740"/>
    </source>
</evidence>
<dbReference type="MEROPS" id="S26.011"/>
<dbReference type="Pfam" id="PF10502">
    <property type="entry name" value="Peptidase_S26"/>
    <property type="match status" value="1"/>
</dbReference>
<accession>U4KJV0</accession>
<dbReference type="SUPFAM" id="SSF51306">
    <property type="entry name" value="LexA/Signal peptidase"/>
    <property type="match status" value="1"/>
</dbReference>
<evidence type="ECO:0000256" key="6">
    <source>
        <dbReference type="SAM" id="Phobius"/>
    </source>
</evidence>
<dbReference type="InterPro" id="IPR036286">
    <property type="entry name" value="LexA/Signal_pep-like_sf"/>
</dbReference>
<dbReference type="Gene3D" id="2.10.109.10">
    <property type="entry name" value="Umud Fragment, subunit A"/>
    <property type="match status" value="1"/>
</dbReference>
<dbReference type="AlphaFoldDB" id="U4KJV0"/>
<sequence length="171" mass="19756">MKIAKRVGQYFSYIVILFLALMVLLNIVAPKKIVSYVGFNWYRIVSGSMEPQIMTNDLIIVTKVSKFEDLKEKDVITFYARKNGKEISVTHRIRKIENEIIYTIGDNNGGTYDNWDRDIVFSDVIGKVSIVFPTHKIAFLFHPVFLVTIVVVIAGWIYVSYIITRKKKDVE</sequence>
<dbReference type="EMBL" id="FO681347">
    <property type="protein sequence ID" value="CCV63844.1"/>
    <property type="molecule type" value="Genomic_DNA"/>
</dbReference>
<feature type="transmembrane region" description="Helical" evidence="6">
    <location>
        <begin position="137"/>
        <end position="159"/>
    </location>
</feature>
<dbReference type="GO" id="GO:0009003">
    <property type="term" value="F:signal peptidase activity"/>
    <property type="evidence" value="ECO:0007669"/>
    <property type="project" value="UniProtKB-EC"/>
</dbReference>
<feature type="transmembrane region" description="Helical" evidence="6">
    <location>
        <begin position="7"/>
        <end position="29"/>
    </location>
</feature>
<evidence type="ECO:0000256" key="4">
    <source>
        <dbReference type="ARBA" id="ARBA00023136"/>
    </source>
</evidence>
<comment type="subcellular location">
    <subcellularLocation>
        <location evidence="1">Membrane</location>
    </subcellularLocation>
</comment>
<reference evidence="8 9" key="1">
    <citation type="journal article" date="2013" name="J. Mol. Microbiol. Biotechnol.">
        <title>Analysis of the Complete Genomes of Acholeplasma brassicae , A. palmae and A. laidlawii and Their Comparison to the Obligate Parasites from ' Candidatus Phytoplasma'.</title>
        <authorList>
            <person name="Kube M."/>
            <person name="Siewert C."/>
            <person name="Migdoll A.M."/>
            <person name="Duduk B."/>
            <person name="Holz S."/>
            <person name="Rabus R."/>
            <person name="Seemuller E."/>
            <person name="Mitrovic J."/>
            <person name="Muller I."/>
            <person name="Buttner C."/>
            <person name="Reinhardt R."/>
        </authorList>
    </citation>
    <scope>NUCLEOTIDE SEQUENCE [LARGE SCALE GENOMIC DNA]</scope>
    <source>
        <strain evidence="8 9">J233</strain>
    </source>
</reference>
<keyword evidence="2 6" id="KW-0812">Transmembrane</keyword>
<dbReference type="CDD" id="cd06530">
    <property type="entry name" value="S26_SPase_I"/>
    <property type="match status" value="1"/>
</dbReference>
<evidence type="ECO:0000256" key="3">
    <source>
        <dbReference type="ARBA" id="ARBA00022989"/>
    </source>
</evidence>
<name>U4KJV0_ALTPJ</name>
<dbReference type="Proteomes" id="UP000032740">
    <property type="component" value="Chromosome"/>
</dbReference>
<dbReference type="EC" id="3.4.21.89" evidence="5"/>
<dbReference type="InterPro" id="IPR001733">
    <property type="entry name" value="Peptidase_S26B"/>
</dbReference>
<organism evidence="8 9">
    <name type="scientific">Alteracholeplasma palmae (strain ATCC 49389 / J233)</name>
    <name type="common">Acholeplasma palmae</name>
    <dbReference type="NCBI Taxonomy" id="1318466"/>
    <lineage>
        <taxon>Bacteria</taxon>
        <taxon>Bacillati</taxon>
        <taxon>Mycoplasmatota</taxon>
        <taxon>Mollicutes</taxon>
        <taxon>Acholeplasmatales</taxon>
        <taxon>Acholeplasmataceae</taxon>
        <taxon>Acholeplasma</taxon>
    </lineage>
</organism>
<dbReference type="KEGG" id="apal:BN85402670"/>
<evidence type="ECO:0000256" key="1">
    <source>
        <dbReference type="ARBA" id="ARBA00004370"/>
    </source>
</evidence>
<dbReference type="HOGENOM" id="CLU_089996_2_1_14"/>
<dbReference type="RefSeq" id="WP_026655619.1">
    <property type="nucleotide sequence ID" value="NC_022538.1"/>
</dbReference>
<dbReference type="STRING" id="1318466.BN85402670"/>
<evidence type="ECO:0000313" key="8">
    <source>
        <dbReference type="EMBL" id="CCV63844.1"/>
    </source>
</evidence>
<keyword evidence="3 6" id="KW-1133">Transmembrane helix</keyword>
<keyword evidence="9" id="KW-1185">Reference proteome</keyword>
<feature type="domain" description="Peptidase S26" evidence="7">
    <location>
        <begin position="21"/>
        <end position="84"/>
    </location>
</feature>
<dbReference type="OrthoDB" id="2243765at2"/>
<keyword evidence="4 6" id="KW-0472">Membrane</keyword>
<dbReference type="NCBIfam" id="TIGR02228">
    <property type="entry name" value="sigpep_I_arch"/>
    <property type="match status" value="1"/>
</dbReference>
<evidence type="ECO:0000259" key="7">
    <source>
        <dbReference type="Pfam" id="PF10502"/>
    </source>
</evidence>
<gene>
    <name evidence="8" type="ORF">BN85402670</name>
</gene>
<dbReference type="GO" id="GO:0006465">
    <property type="term" value="P:signal peptide processing"/>
    <property type="evidence" value="ECO:0007669"/>
    <property type="project" value="UniProtKB-UniRule"/>
</dbReference>
<evidence type="ECO:0000256" key="5">
    <source>
        <dbReference type="NCBIfam" id="TIGR02228"/>
    </source>
</evidence>